<keyword evidence="6" id="KW-0325">Glycoprotein</keyword>
<dbReference type="InParanoid" id="A0A804LMY8"/>
<dbReference type="GO" id="GO:0016020">
    <property type="term" value="C:membrane"/>
    <property type="evidence" value="ECO:0007669"/>
    <property type="project" value="UniProtKB-SubCell"/>
</dbReference>
<evidence type="ECO:0000313" key="8">
    <source>
        <dbReference type="Proteomes" id="UP000007305"/>
    </source>
</evidence>
<keyword evidence="6" id="KW-0808">Transferase</keyword>
<proteinExistence type="inferred from homology"/>
<dbReference type="Pfam" id="PF03141">
    <property type="entry name" value="Methyltransf_29"/>
    <property type="match status" value="1"/>
</dbReference>
<evidence type="ECO:0000256" key="1">
    <source>
        <dbReference type="ARBA" id="ARBA00004606"/>
    </source>
</evidence>
<dbReference type="InterPro" id="IPR004159">
    <property type="entry name" value="Put_SAM_MeTrfase"/>
</dbReference>
<dbReference type="Gramene" id="Zm00001eb022840_T002">
    <property type="protein sequence ID" value="Zm00001eb022840_P002"/>
    <property type="gene ID" value="Zm00001eb022840"/>
</dbReference>
<evidence type="ECO:0000256" key="6">
    <source>
        <dbReference type="RuleBase" id="RU366043"/>
    </source>
</evidence>
<name>A0A804LMY8_MAIZE</name>
<dbReference type="Proteomes" id="UP000007305">
    <property type="component" value="Chromosome 1"/>
</dbReference>
<dbReference type="GO" id="GO:0008168">
    <property type="term" value="F:methyltransferase activity"/>
    <property type="evidence" value="ECO:0007669"/>
    <property type="project" value="UniProtKB-UniRule"/>
</dbReference>
<evidence type="ECO:0000256" key="3">
    <source>
        <dbReference type="ARBA" id="ARBA00022603"/>
    </source>
</evidence>
<organism evidence="7 8">
    <name type="scientific">Zea mays</name>
    <name type="common">Maize</name>
    <dbReference type="NCBI Taxonomy" id="4577"/>
    <lineage>
        <taxon>Eukaryota</taxon>
        <taxon>Viridiplantae</taxon>
        <taxon>Streptophyta</taxon>
        <taxon>Embryophyta</taxon>
        <taxon>Tracheophyta</taxon>
        <taxon>Spermatophyta</taxon>
        <taxon>Magnoliopsida</taxon>
        <taxon>Liliopsida</taxon>
        <taxon>Poales</taxon>
        <taxon>Poaceae</taxon>
        <taxon>PACMAD clade</taxon>
        <taxon>Panicoideae</taxon>
        <taxon>Andropogonodae</taxon>
        <taxon>Andropogoneae</taxon>
        <taxon>Tripsacinae</taxon>
        <taxon>Zea</taxon>
    </lineage>
</organism>
<reference evidence="7" key="2">
    <citation type="submission" date="2019-07" db="EMBL/GenBank/DDBJ databases">
        <authorList>
            <person name="Seetharam A."/>
            <person name="Woodhouse M."/>
            <person name="Cannon E."/>
        </authorList>
    </citation>
    <scope>NUCLEOTIDE SEQUENCE [LARGE SCALE GENOMIC DNA]</scope>
    <source>
        <strain evidence="7">cv. B73</strain>
    </source>
</reference>
<sequence length="212" mass="24084">MLNEGGVRVLESGEPVRFRRRRLALAREDVWHAAVARQAAACRVGWEGFSQPPPRLSPLGAKAVCPLLLVIPEPVLAAPRCVRSSWCSSPPGDPAPCCVRSIFLRRHAHHRCEGMSTYPRTYDLIHADSMFTLYKNRCEMDRILLEMDRILRPRGTVIIREDVDLLVKVKSLANGISRRTVKSINDMKEHCFWSQIMERKGPTVETAEWGQE</sequence>
<evidence type="ECO:0000256" key="5">
    <source>
        <dbReference type="ARBA" id="ARBA00037847"/>
    </source>
</evidence>
<evidence type="ECO:0000256" key="4">
    <source>
        <dbReference type="ARBA" id="ARBA00022968"/>
    </source>
</evidence>
<keyword evidence="8" id="KW-1185">Reference proteome</keyword>
<keyword evidence="3 6" id="KW-0489">Methyltransferase</keyword>
<reference evidence="7" key="3">
    <citation type="submission" date="2021-05" db="UniProtKB">
        <authorList>
            <consortium name="EnsemblPlants"/>
        </authorList>
    </citation>
    <scope>IDENTIFICATION</scope>
    <source>
        <strain evidence="7">cv. B73</strain>
    </source>
</reference>
<dbReference type="EC" id="2.1.1.-" evidence="6"/>
<dbReference type="PANTHER" id="PTHR10108:SF1064">
    <property type="entry name" value="METHYLTRANSFERASE"/>
    <property type="match status" value="1"/>
</dbReference>
<keyword evidence="4 6" id="KW-0735">Signal-anchor</keyword>
<dbReference type="EnsemblPlants" id="Zm00001eb022840_T002">
    <property type="protein sequence ID" value="Zm00001eb022840_P002"/>
    <property type="gene ID" value="Zm00001eb022840"/>
</dbReference>
<dbReference type="AlphaFoldDB" id="A0A804LMY8"/>
<comment type="subcellular location">
    <subcellularLocation>
        <location evidence="5">Endomembrane system</location>
        <topology evidence="5">Single-pass membrane protein</topology>
    </subcellularLocation>
    <subcellularLocation>
        <location evidence="1 6">Membrane</location>
        <topology evidence="1 6">Single-pass type II membrane protein</topology>
    </subcellularLocation>
</comment>
<keyword evidence="4 6" id="KW-0812">Transmembrane</keyword>
<reference evidence="8" key="1">
    <citation type="submission" date="2015-12" db="EMBL/GenBank/DDBJ databases">
        <title>Update maize B73 reference genome by single molecule sequencing technologies.</title>
        <authorList>
            <consortium name="Maize Genome Sequencing Project"/>
            <person name="Ware D."/>
        </authorList>
    </citation>
    <scope>NUCLEOTIDE SEQUENCE [LARGE SCALE GENOMIC DNA]</scope>
    <source>
        <strain evidence="8">cv. B73</strain>
    </source>
</reference>
<evidence type="ECO:0000313" key="7">
    <source>
        <dbReference type="EnsemblPlants" id="Zm00001eb022840_P002"/>
    </source>
</evidence>
<dbReference type="SUPFAM" id="SSF53335">
    <property type="entry name" value="S-adenosyl-L-methionine-dependent methyltransferases"/>
    <property type="match status" value="1"/>
</dbReference>
<evidence type="ECO:0000256" key="2">
    <source>
        <dbReference type="ARBA" id="ARBA00008361"/>
    </source>
</evidence>
<accession>A0A804LMY8</accession>
<comment type="similarity">
    <text evidence="2 6">Belongs to the methyltransferase superfamily.</text>
</comment>
<dbReference type="InterPro" id="IPR029063">
    <property type="entry name" value="SAM-dependent_MTases_sf"/>
</dbReference>
<protein>
    <recommendedName>
        <fullName evidence="6">Methyltransferase</fullName>
        <ecNumber evidence="6">2.1.1.-</ecNumber>
    </recommendedName>
</protein>
<dbReference type="PANTHER" id="PTHR10108">
    <property type="entry name" value="SAM-DEPENDENT METHYLTRANSFERASE"/>
    <property type="match status" value="1"/>
</dbReference>
<dbReference type="GO" id="GO:0012505">
    <property type="term" value="C:endomembrane system"/>
    <property type="evidence" value="ECO:0007669"/>
    <property type="project" value="UniProtKB-SubCell"/>
</dbReference>
<dbReference type="GO" id="GO:0032259">
    <property type="term" value="P:methylation"/>
    <property type="evidence" value="ECO:0007669"/>
    <property type="project" value="UniProtKB-KW"/>
</dbReference>